<organism evidence="1 2">
    <name type="scientific">Actinomadura logoneensis</name>
    <dbReference type="NCBI Taxonomy" id="2293572"/>
    <lineage>
        <taxon>Bacteria</taxon>
        <taxon>Bacillati</taxon>
        <taxon>Actinomycetota</taxon>
        <taxon>Actinomycetes</taxon>
        <taxon>Streptosporangiales</taxon>
        <taxon>Thermomonosporaceae</taxon>
        <taxon>Actinomadura</taxon>
    </lineage>
</organism>
<gene>
    <name evidence="1" type="ORF">DZF91_01460</name>
</gene>
<keyword evidence="2" id="KW-1185">Reference proteome</keyword>
<reference evidence="1 2" key="1">
    <citation type="submission" date="2018-08" db="EMBL/GenBank/DDBJ databases">
        <title>Actinomadura jelena sp. nov., a novel Actinomycete isolated from soil in Chad.</title>
        <authorList>
            <person name="Shi L."/>
        </authorList>
    </citation>
    <scope>NUCLEOTIDE SEQUENCE [LARGE SCALE GENOMIC DNA]</scope>
    <source>
        <strain evidence="1 2">NEAU-G17</strain>
    </source>
</reference>
<comment type="caution">
    <text evidence="1">The sequence shown here is derived from an EMBL/GenBank/DDBJ whole genome shotgun (WGS) entry which is preliminary data.</text>
</comment>
<sequence>MTTLTLNEIEKALRATWAADTCSPDDVERAPWTPANPAWGHCDITSLVVHDFFGGRLVRGEVFTAGGEPVCMHWWNLLDSGVELDLTLDQFRDGQRVVRRETVERPLPYPRFRKDEYILLRDRMATHLGHYPRQN</sequence>
<proteinExistence type="predicted"/>
<dbReference type="EMBL" id="QURH01000026">
    <property type="protein sequence ID" value="RFU43384.1"/>
    <property type="molecule type" value="Genomic_DNA"/>
</dbReference>
<evidence type="ECO:0000313" key="2">
    <source>
        <dbReference type="Proteomes" id="UP000261811"/>
    </source>
</evidence>
<dbReference type="OrthoDB" id="9792518at2"/>
<name>A0A372JUH2_9ACTN</name>
<dbReference type="InterPro" id="IPR056238">
    <property type="entry name" value="YunG-like"/>
</dbReference>
<dbReference type="Pfam" id="PF24585">
    <property type="entry name" value="YunG"/>
    <property type="match status" value="1"/>
</dbReference>
<dbReference type="AlphaFoldDB" id="A0A372JUH2"/>
<evidence type="ECO:0000313" key="1">
    <source>
        <dbReference type="EMBL" id="RFU43384.1"/>
    </source>
</evidence>
<protein>
    <submittedName>
        <fullName evidence="1">Uncharacterized protein</fullName>
    </submittedName>
</protein>
<dbReference type="RefSeq" id="WP_117355715.1">
    <property type="nucleotide sequence ID" value="NZ_QURH01000026.1"/>
</dbReference>
<accession>A0A372JUH2</accession>
<dbReference type="Proteomes" id="UP000261811">
    <property type="component" value="Unassembled WGS sequence"/>
</dbReference>